<dbReference type="EMBL" id="UINC01035467">
    <property type="protein sequence ID" value="SVB27917.1"/>
    <property type="molecule type" value="Genomic_DNA"/>
</dbReference>
<evidence type="ECO:0000313" key="1">
    <source>
        <dbReference type="EMBL" id="SVB27917.1"/>
    </source>
</evidence>
<gene>
    <name evidence="1" type="ORF">METZ01_LOCUS180771</name>
</gene>
<protein>
    <submittedName>
        <fullName evidence="1">Uncharacterized protein</fullName>
    </submittedName>
</protein>
<proteinExistence type="predicted"/>
<sequence length="184" mass="21645">MDRATLALIFSTIAVVLSISKWIYDIWFDSKNNSASKPRHGSRSHIRVERLEEETNCFITRGGFLLFLVSFRIYNDSDQVAVSISECNFHAKIGRKWHDTEFYDTPQANIFLSLIRHNLPLILEPEQRQDFYEVFALDDIIPSTEIKTMLELQSKAGILTKFRQRHKHRVDERPVFDLLFRILE</sequence>
<reference evidence="1" key="1">
    <citation type="submission" date="2018-05" db="EMBL/GenBank/DDBJ databases">
        <authorList>
            <person name="Lanie J.A."/>
            <person name="Ng W.-L."/>
            <person name="Kazmierczak K.M."/>
            <person name="Andrzejewski T.M."/>
            <person name="Davidsen T.M."/>
            <person name="Wayne K.J."/>
            <person name="Tettelin H."/>
            <person name="Glass J.I."/>
            <person name="Rusch D."/>
            <person name="Podicherti R."/>
            <person name="Tsui H.-C.T."/>
            <person name="Winkler M.E."/>
        </authorList>
    </citation>
    <scope>NUCLEOTIDE SEQUENCE</scope>
</reference>
<accession>A0A382CRL2</accession>
<organism evidence="1">
    <name type="scientific">marine metagenome</name>
    <dbReference type="NCBI Taxonomy" id="408172"/>
    <lineage>
        <taxon>unclassified sequences</taxon>
        <taxon>metagenomes</taxon>
        <taxon>ecological metagenomes</taxon>
    </lineage>
</organism>
<dbReference type="AlphaFoldDB" id="A0A382CRL2"/>
<name>A0A382CRL2_9ZZZZ</name>